<evidence type="ECO:0000256" key="5">
    <source>
        <dbReference type="ARBA" id="ARBA00038359"/>
    </source>
</evidence>
<feature type="transmembrane region" description="Helical" evidence="7">
    <location>
        <begin position="53"/>
        <end position="71"/>
    </location>
</feature>
<evidence type="ECO:0000256" key="7">
    <source>
        <dbReference type="SAM" id="Phobius"/>
    </source>
</evidence>
<evidence type="ECO:0000256" key="1">
    <source>
        <dbReference type="ARBA" id="ARBA00004141"/>
    </source>
</evidence>
<dbReference type="PANTHER" id="PTHR33048">
    <property type="entry name" value="PTH11-LIKE INTEGRAL MEMBRANE PROTEIN (AFU_ORTHOLOGUE AFUA_5G11245)"/>
    <property type="match status" value="1"/>
</dbReference>
<dbReference type="GO" id="GO:0016020">
    <property type="term" value="C:membrane"/>
    <property type="evidence" value="ECO:0007669"/>
    <property type="project" value="UniProtKB-SubCell"/>
</dbReference>
<dbReference type="GO" id="GO:0008168">
    <property type="term" value="F:methyltransferase activity"/>
    <property type="evidence" value="ECO:0007669"/>
    <property type="project" value="UniProtKB-KW"/>
</dbReference>
<keyword evidence="2 7" id="KW-0812">Transmembrane</keyword>
<dbReference type="eggNOG" id="ENOG502RN14">
    <property type="taxonomic scope" value="Eukaryota"/>
</dbReference>
<keyword evidence="9" id="KW-0808">Transferase</keyword>
<dbReference type="OrthoDB" id="5329176at2759"/>
<comment type="similarity">
    <text evidence="5">Belongs to the SAT4 family.</text>
</comment>
<dbReference type="InParanoid" id="E9E701"/>
<evidence type="ECO:0000256" key="6">
    <source>
        <dbReference type="SAM" id="MobiDB-lite"/>
    </source>
</evidence>
<feature type="transmembrane region" description="Helical" evidence="7">
    <location>
        <begin position="20"/>
        <end position="41"/>
    </location>
</feature>
<feature type="transmembrane region" description="Helical" evidence="7">
    <location>
        <begin position="134"/>
        <end position="156"/>
    </location>
</feature>
<protein>
    <submittedName>
        <fullName evidence="9">O-methyltransferase, putative</fullName>
    </submittedName>
</protein>
<name>E9E701_METAQ</name>
<dbReference type="AlphaFoldDB" id="E9E701"/>
<feature type="region of interest" description="Disordered" evidence="6">
    <location>
        <begin position="216"/>
        <end position="255"/>
    </location>
</feature>
<evidence type="ECO:0000313" key="10">
    <source>
        <dbReference type="Proteomes" id="UP000002499"/>
    </source>
</evidence>
<evidence type="ECO:0000313" key="9">
    <source>
        <dbReference type="EMBL" id="EFY88296.1"/>
    </source>
</evidence>
<dbReference type="Pfam" id="PF20684">
    <property type="entry name" value="Fung_rhodopsin"/>
    <property type="match status" value="1"/>
</dbReference>
<dbReference type="HOGENOM" id="CLU_709961_0_0_1"/>
<organism evidence="10">
    <name type="scientific">Metarhizium acridum (strain CQMa 102)</name>
    <dbReference type="NCBI Taxonomy" id="655827"/>
    <lineage>
        <taxon>Eukaryota</taxon>
        <taxon>Fungi</taxon>
        <taxon>Dikarya</taxon>
        <taxon>Ascomycota</taxon>
        <taxon>Pezizomycotina</taxon>
        <taxon>Sordariomycetes</taxon>
        <taxon>Hypocreomycetidae</taxon>
        <taxon>Hypocreales</taxon>
        <taxon>Clavicipitaceae</taxon>
        <taxon>Metarhizium</taxon>
    </lineage>
</organism>
<comment type="subcellular location">
    <subcellularLocation>
        <location evidence="1">Membrane</location>
        <topology evidence="1">Multi-pass membrane protein</topology>
    </subcellularLocation>
</comment>
<dbReference type="EMBL" id="GL698513">
    <property type="protein sequence ID" value="EFY88296.1"/>
    <property type="molecule type" value="Genomic_DNA"/>
</dbReference>
<proteinExistence type="inferred from homology"/>
<dbReference type="Proteomes" id="UP000002499">
    <property type="component" value="Unassembled WGS sequence"/>
</dbReference>
<feature type="transmembrane region" description="Helical" evidence="7">
    <location>
        <begin position="103"/>
        <end position="125"/>
    </location>
</feature>
<evidence type="ECO:0000259" key="8">
    <source>
        <dbReference type="Pfam" id="PF20684"/>
    </source>
</evidence>
<evidence type="ECO:0000256" key="3">
    <source>
        <dbReference type="ARBA" id="ARBA00022989"/>
    </source>
</evidence>
<dbReference type="GO" id="GO:0032259">
    <property type="term" value="P:methylation"/>
    <property type="evidence" value="ECO:0007669"/>
    <property type="project" value="UniProtKB-KW"/>
</dbReference>
<accession>E9E701</accession>
<feature type="compositionally biased region" description="Polar residues" evidence="6">
    <location>
        <begin position="223"/>
        <end position="237"/>
    </location>
</feature>
<dbReference type="InterPro" id="IPR049326">
    <property type="entry name" value="Rhodopsin_dom_fungi"/>
</dbReference>
<dbReference type="InterPro" id="IPR052337">
    <property type="entry name" value="SAT4-like"/>
</dbReference>
<keyword evidence="3 7" id="KW-1133">Transmembrane helix</keyword>
<reference evidence="9 10" key="1">
    <citation type="journal article" date="2011" name="PLoS Genet.">
        <title>Genome sequencing and comparative transcriptomics of the model entomopathogenic fungi Metarhizium anisopliae and M. acridum.</title>
        <authorList>
            <person name="Gao Q."/>
            <person name="Jin K."/>
            <person name="Ying S.H."/>
            <person name="Zhang Y."/>
            <person name="Xiao G."/>
            <person name="Shang Y."/>
            <person name="Duan Z."/>
            <person name="Hu X."/>
            <person name="Xie X.Q."/>
            <person name="Zhou G."/>
            <person name="Peng G."/>
            <person name="Luo Z."/>
            <person name="Huang W."/>
            <person name="Wang B."/>
            <person name="Fang W."/>
            <person name="Wang S."/>
            <person name="Zhong Y."/>
            <person name="Ma L.J."/>
            <person name="St Leger R.J."/>
            <person name="Zhao G.P."/>
            <person name="Pei Y."/>
            <person name="Feng M.G."/>
            <person name="Xia Y."/>
            <person name="Wang C."/>
        </authorList>
    </citation>
    <scope>NUCLEOTIDE SEQUENCE [LARGE SCALE GENOMIC DNA]</scope>
    <source>
        <strain evidence="9 10">CQMa 102</strain>
    </source>
</reference>
<gene>
    <name evidence="9" type="ORF">MAC_05637</name>
</gene>
<keyword evidence="4 7" id="KW-0472">Membrane</keyword>
<keyword evidence="9" id="KW-0489">Methyltransferase</keyword>
<evidence type="ECO:0000256" key="2">
    <source>
        <dbReference type="ARBA" id="ARBA00022692"/>
    </source>
</evidence>
<sequence length="315" mass="34363">MSNGFIKFDPSLVDESNGGVVLVLCVVFSVLISVSTTSRIAMKLLATKAGLGAADYFIVIAFAFNLTANMLEIQSVQSGFGRHLQFLTHEQVLTVRRFSQYNILFANISLWAVKISVCFFILALIQGVHRRTAWVVYALIAITTTASTCQGIFWGLQANPLRKLWEPDVPGEVKSVRTLVTSIIAFTKRNLAQVIADLPATFNLVRSVRNKTNALWSRGARGGSTTKASDHTGSVDSGSGRKGFARASARPANAKPVCNEDEIPLSAVPGRVPKGSRVVHMETSIDIRAHMVDAHEQQESRQALVHPWDKEATTV</sequence>
<keyword evidence="10" id="KW-1185">Reference proteome</keyword>
<feature type="domain" description="Rhodopsin" evidence="8">
    <location>
        <begin position="39"/>
        <end position="176"/>
    </location>
</feature>
<dbReference type="PANTHER" id="PTHR33048:SF146">
    <property type="entry name" value="INTEGRAL MEMBRANE PROTEIN"/>
    <property type="match status" value="1"/>
</dbReference>
<evidence type="ECO:0000256" key="4">
    <source>
        <dbReference type="ARBA" id="ARBA00023136"/>
    </source>
</evidence>